<dbReference type="PROSITE" id="PS00675">
    <property type="entry name" value="SIGMA54_INTERACT_1"/>
    <property type="match status" value="1"/>
</dbReference>
<dbReference type="Pfam" id="PF13401">
    <property type="entry name" value="AAA_22"/>
    <property type="match status" value="1"/>
</dbReference>
<evidence type="ECO:0000313" key="3">
    <source>
        <dbReference type="Proteomes" id="UP000236021"/>
    </source>
</evidence>
<gene>
    <name evidence="2" type="ORF">CXK93_10290</name>
</gene>
<accession>A0ABX4VXT2</accession>
<reference evidence="2 3" key="1">
    <citation type="submission" date="2018-01" db="EMBL/GenBank/DDBJ databases">
        <title>Denitrification phenotypes of diverse strains of Pseudomonas stutzeri.</title>
        <authorList>
            <person name="Milligan D.A."/>
            <person name="Bergaust L."/>
            <person name="Bakken L.R."/>
            <person name="Frostegard A."/>
        </authorList>
    </citation>
    <scope>NUCLEOTIDE SEQUENCE [LARGE SCALE GENOMIC DNA]</scope>
    <source>
        <strain evidence="2 3">ST27MN3</strain>
    </source>
</reference>
<evidence type="ECO:0000313" key="2">
    <source>
        <dbReference type="EMBL" id="PNF84673.1"/>
    </source>
</evidence>
<keyword evidence="3" id="KW-1185">Reference proteome</keyword>
<dbReference type="InterPro" id="IPR025662">
    <property type="entry name" value="Sigma_54_int_dom_ATP-bd_1"/>
</dbReference>
<sequence>MGYSMLFRKQMAPEQVFTPRSAEVNPEMYISRKQLESALKRALRGNLHMIIHGQSGTGKSWLYKKTLKDLKVPFMVANLANASRLGSICAELKNLVDREGRSIKVSFEEQKSAEANAVVAKGGLSHTDMYEIGQMEPFEACLAFLCKQSNNKPSILVFDNLEAAFTEPLLKELADLIILCDDERYSRFNVKILVVGVPGGVKEYFYKTPHHNTVANRLVELPEVTRLEKPECNDLVKRGFIEKLHYKVFSETELMEHVAWITDRVPQSVHEYCLELAFTSEESQIVNSDYISIADQDWLSKSQYYSYSVIESHMNERETKAGRRNQTLFALSLCTGEQFKAGDIEEIIRKEFPTSTGGTVLNVPQMLSQLAAGEKPIIKRSPKGDAFTFADPRYKMVLRTMLKKGEAEIVEKVPVSNN</sequence>
<feature type="domain" description="ORC1/DEAH AAA+ ATPase" evidence="1">
    <location>
        <begin position="45"/>
        <end position="201"/>
    </location>
</feature>
<protein>
    <submittedName>
        <fullName evidence="2">ATP-binding protein</fullName>
    </submittedName>
</protein>
<dbReference type="InterPro" id="IPR027417">
    <property type="entry name" value="P-loop_NTPase"/>
</dbReference>
<dbReference type="EMBL" id="POUI01000002">
    <property type="protein sequence ID" value="PNF84673.1"/>
    <property type="molecule type" value="Genomic_DNA"/>
</dbReference>
<organism evidence="2 3">
    <name type="scientific">Stutzerimonas decontaminans</name>
    <dbReference type="NCBI Taxonomy" id="3022791"/>
    <lineage>
        <taxon>Bacteria</taxon>
        <taxon>Pseudomonadati</taxon>
        <taxon>Pseudomonadota</taxon>
        <taxon>Gammaproteobacteria</taxon>
        <taxon>Pseudomonadales</taxon>
        <taxon>Pseudomonadaceae</taxon>
        <taxon>Stutzerimonas</taxon>
    </lineage>
</organism>
<dbReference type="GO" id="GO:0005524">
    <property type="term" value="F:ATP binding"/>
    <property type="evidence" value="ECO:0007669"/>
    <property type="project" value="UniProtKB-KW"/>
</dbReference>
<evidence type="ECO:0000259" key="1">
    <source>
        <dbReference type="Pfam" id="PF13401"/>
    </source>
</evidence>
<keyword evidence="2" id="KW-0547">Nucleotide-binding</keyword>
<keyword evidence="2" id="KW-0067">ATP-binding</keyword>
<dbReference type="Gene3D" id="3.40.50.300">
    <property type="entry name" value="P-loop containing nucleotide triphosphate hydrolases"/>
    <property type="match status" value="1"/>
</dbReference>
<dbReference type="Proteomes" id="UP000236021">
    <property type="component" value="Unassembled WGS sequence"/>
</dbReference>
<dbReference type="SUPFAM" id="SSF52540">
    <property type="entry name" value="P-loop containing nucleoside triphosphate hydrolases"/>
    <property type="match status" value="1"/>
</dbReference>
<comment type="caution">
    <text evidence="2">The sequence shown here is derived from an EMBL/GenBank/DDBJ whole genome shotgun (WGS) entry which is preliminary data.</text>
</comment>
<name>A0ABX4VXT2_9GAMM</name>
<dbReference type="InterPro" id="IPR049945">
    <property type="entry name" value="AAA_22"/>
</dbReference>
<proteinExistence type="predicted"/>